<keyword evidence="2" id="KW-1185">Reference proteome</keyword>
<dbReference type="Proteomes" id="UP000838756">
    <property type="component" value="Unassembled WGS sequence"/>
</dbReference>
<gene>
    <name evidence="1" type="primary">jg17597</name>
    <name evidence="1" type="ORF">PAEG_LOCUS812</name>
</gene>
<organism evidence="1 2">
    <name type="scientific">Pararge aegeria aegeria</name>
    <dbReference type="NCBI Taxonomy" id="348720"/>
    <lineage>
        <taxon>Eukaryota</taxon>
        <taxon>Metazoa</taxon>
        <taxon>Ecdysozoa</taxon>
        <taxon>Arthropoda</taxon>
        <taxon>Hexapoda</taxon>
        <taxon>Insecta</taxon>
        <taxon>Pterygota</taxon>
        <taxon>Neoptera</taxon>
        <taxon>Endopterygota</taxon>
        <taxon>Lepidoptera</taxon>
        <taxon>Glossata</taxon>
        <taxon>Ditrysia</taxon>
        <taxon>Papilionoidea</taxon>
        <taxon>Nymphalidae</taxon>
        <taxon>Satyrinae</taxon>
        <taxon>Satyrini</taxon>
        <taxon>Parargina</taxon>
        <taxon>Pararge</taxon>
    </lineage>
</organism>
<dbReference type="AlphaFoldDB" id="A0A8S4QIN9"/>
<feature type="non-terminal residue" evidence="1">
    <location>
        <position position="1"/>
    </location>
</feature>
<evidence type="ECO:0000313" key="2">
    <source>
        <dbReference type="Proteomes" id="UP000838756"/>
    </source>
</evidence>
<accession>A0A8S4QIN9</accession>
<reference evidence="1" key="1">
    <citation type="submission" date="2022-03" db="EMBL/GenBank/DDBJ databases">
        <authorList>
            <person name="Lindestad O."/>
        </authorList>
    </citation>
    <scope>NUCLEOTIDE SEQUENCE</scope>
</reference>
<name>A0A8S4QIN9_9NEOP</name>
<evidence type="ECO:0000313" key="1">
    <source>
        <dbReference type="EMBL" id="CAH2208196.1"/>
    </source>
</evidence>
<sequence>SPGPWCHVDRLRSIVTPLSRSLSKHWSPSEKAARSLLEEI</sequence>
<dbReference type="EMBL" id="CAKXAJ010002613">
    <property type="protein sequence ID" value="CAH2208196.1"/>
    <property type="molecule type" value="Genomic_DNA"/>
</dbReference>
<comment type="caution">
    <text evidence="1">The sequence shown here is derived from an EMBL/GenBank/DDBJ whole genome shotgun (WGS) entry which is preliminary data.</text>
</comment>
<proteinExistence type="predicted"/>
<protein>
    <submittedName>
        <fullName evidence="1">Jg17597 protein</fullName>
    </submittedName>
</protein>